<accession>A0A239IJ57</accession>
<dbReference type="PANTHER" id="PTHR22576:SF37">
    <property type="entry name" value="MUCOSA-ASSOCIATED LYMPHOID TISSUE LYMPHOMA TRANSLOCATION PROTEIN 1"/>
    <property type="match status" value="1"/>
</dbReference>
<dbReference type="AlphaFoldDB" id="A0A239IJ57"/>
<dbReference type="OrthoDB" id="976443at2"/>
<dbReference type="InterPro" id="IPR001309">
    <property type="entry name" value="Pept_C14_p20"/>
</dbReference>
<evidence type="ECO:0000256" key="1">
    <source>
        <dbReference type="SAM" id="SignalP"/>
    </source>
</evidence>
<dbReference type="Pfam" id="PF00656">
    <property type="entry name" value="Peptidase_C14"/>
    <property type="match status" value="1"/>
</dbReference>
<gene>
    <name evidence="3" type="ORF">SAMN05421640_1688</name>
</gene>
<dbReference type="RefSeq" id="WP_089356434.1">
    <property type="nucleotide sequence ID" value="NZ_FZPD01000003.1"/>
</dbReference>
<sequence length="387" mass="43889">MKASIYTLLLCLTFIASAQIVSSRSNEVQVDLKSDLHASYAQIDWISPRLEYTNSEEKKLEIKANIMSTNPLESVTLHFKRKKDGEPIASRTAYIEDEHNTNFDLTLRMQDGDNWIEIVAKTTTGGITREYRNIKVGMDAIGDAVMADRQDYALLFGINKYDNWSDLVNPVFDVEAIGKELEERYGFKVEIITDANQDMVMTKLREYAQINYKPQDQLLIFFAGHGQYDDVFGEGFLVATNSLRNDVSKNSYISHNRIRSNINNIPCEHIFLTMDVCFGGTFDPLLASSRSAAYEETNDREYLVRKLSKKTRKYLTSGSKEYVSDGVAGSHSPFARNFIEALKSNGGDDRILILSEINAYMERLKSTPRFGAFGHDENGSDFVFIAR</sequence>
<name>A0A239IJ57_EKHLU</name>
<keyword evidence="1" id="KW-0732">Signal</keyword>
<proteinExistence type="predicted"/>
<feature type="chain" id="PRO_5012873360" evidence="1">
    <location>
        <begin position="19"/>
        <end position="387"/>
    </location>
</feature>
<keyword evidence="4" id="KW-1185">Reference proteome</keyword>
<dbReference type="Proteomes" id="UP000198393">
    <property type="component" value="Unassembled WGS sequence"/>
</dbReference>
<protein>
    <submittedName>
        <fullName evidence="3">Caspase domain-containing protein</fullName>
    </submittedName>
</protein>
<evidence type="ECO:0000313" key="4">
    <source>
        <dbReference type="Proteomes" id="UP000198393"/>
    </source>
</evidence>
<dbReference type="Gene3D" id="3.40.50.1460">
    <property type="match status" value="1"/>
</dbReference>
<dbReference type="InterPro" id="IPR052039">
    <property type="entry name" value="Caspase-related_regulators"/>
</dbReference>
<feature type="domain" description="Caspase family p20" evidence="2">
    <location>
        <begin position="179"/>
        <end position="233"/>
    </location>
</feature>
<dbReference type="SUPFAM" id="SSF52129">
    <property type="entry name" value="Caspase-like"/>
    <property type="match status" value="1"/>
</dbReference>
<dbReference type="GO" id="GO:0004197">
    <property type="term" value="F:cysteine-type endopeptidase activity"/>
    <property type="evidence" value="ECO:0007669"/>
    <property type="project" value="InterPro"/>
</dbReference>
<evidence type="ECO:0000259" key="2">
    <source>
        <dbReference type="PROSITE" id="PS50208"/>
    </source>
</evidence>
<dbReference type="InterPro" id="IPR029030">
    <property type="entry name" value="Caspase-like_dom_sf"/>
</dbReference>
<reference evidence="3 4" key="1">
    <citation type="submission" date="2017-06" db="EMBL/GenBank/DDBJ databases">
        <authorList>
            <person name="Kim H.J."/>
            <person name="Triplett B.A."/>
        </authorList>
    </citation>
    <scope>NUCLEOTIDE SEQUENCE [LARGE SCALE GENOMIC DNA]</scope>
    <source>
        <strain evidence="3 4">DSM 19307</strain>
    </source>
</reference>
<dbReference type="PANTHER" id="PTHR22576">
    <property type="entry name" value="MUCOSA ASSOCIATED LYMPHOID TISSUE LYMPHOMA TRANSLOCATION PROTEIN 1/PARACASPASE"/>
    <property type="match status" value="1"/>
</dbReference>
<dbReference type="EMBL" id="FZPD01000003">
    <property type="protein sequence ID" value="SNS93559.1"/>
    <property type="molecule type" value="Genomic_DNA"/>
</dbReference>
<dbReference type="InterPro" id="IPR011600">
    <property type="entry name" value="Pept_C14_caspase"/>
</dbReference>
<dbReference type="PROSITE" id="PS50208">
    <property type="entry name" value="CASPASE_P20"/>
    <property type="match status" value="1"/>
</dbReference>
<dbReference type="GO" id="GO:0006508">
    <property type="term" value="P:proteolysis"/>
    <property type="evidence" value="ECO:0007669"/>
    <property type="project" value="InterPro"/>
</dbReference>
<feature type="signal peptide" evidence="1">
    <location>
        <begin position="1"/>
        <end position="18"/>
    </location>
</feature>
<organism evidence="3 4">
    <name type="scientific">Ekhidna lutea</name>
    <dbReference type="NCBI Taxonomy" id="447679"/>
    <lineage>
        <taxon>Bacteria</taxon>
        <taxon>Pseudomonadati</taxon>
        <taxon>Bacteroidota</taxon>
        <taxon>Cytophagia</taxon>
        <taxon>Cytophagales</taxon>
        <taxon>Reichenbachiellaceae</taxon>
        <taxon>Ekhidna</taxon>
    </lineage>
</organism>
<evidence type="ECO:0000313" key="3">
    <source>
        <dbReference type="EMBL" id="SNS93559.1"/>
    </source>
</evidence>